<evidence type="ECO:0000313" key="3">
    <source>
        <dbReference type="Proteomes" id="UP001162131"/>
    </source>
</evidence>
<organism evidence="2 3">
    <name type="scientific">Blepharisma stoltei</name>
    <dbReference type="NCBI Taxonomy" id="1481888"/>
    <lineage>
        <taxon>Eukaryota</taxon>
        <taxon>Sar</taxon>
        <taxon>Alveolata</taxon>
        <taxon>Ciliophora</taxon>
        <taxon>Postciliodesmatophora</taxon>
        <taxon>Heterotrichea</taxon>
        <taxon>Heterotrichida</taxon>
        <taxon>Blepharismidae</taxon>
        <taxon>Blepharisma</taxon>
    </lineage>
</organism>
<gene>
    <name evidence="2" type="ORF">BSTOLATCC_MIC50785</name>
</gene>
<proteinExistence type="predicted"/>
<dbReference type="AlphaFoldDB" id="A0AAU9JW09"/>
<keyword evidence="1" id="KW-1133">Transmembrane helix</keyword>
<accession>A0AAU9JW09</accession>
<evidence type="ECO:0000313" key="2">
    <source>
        <dbReference type="EMBL" id="CAG9330184.1"/>
    </source>
</evidence>
<dbReference type="EMBL" id="CAJZBQ010000051">
    <property type="protein sequence ID" value="CAG9330184.1"/>
    <property type="molecule type" value="Genomic_DNA"/>
</dbReference>
<reference evidence="2" key="1">
    <citation type="submission" date="2021-09" db="EMBL/GenBank/DDBJ databases">
        <authorList>
            <consortium name="AG Swart"/>
            <person name="Singh M."/>
            <person name="Singh A."/>
            <person name="Seah K."/>
            <person name="Emmerich C."/>
        </authorList>
    </citation>
    <scope>NUCLEOTIDE SEQUENCE</scope>
    <source>
        <strain evidence="2">ATCC30299</strain>
    </source>
</reference>
<feature type="transmembrane region" description="Helical" evidence="1">
    <location>
        <begin position="6"/>
        <end position="26"/>
    </location>
</feature>
<keyword evidence="1" id="KW-0472">Membrane</keyword>
<keyword evidence="1" id="KW-0812">Transmembrane</keyword>
<evidence type="ECO:0000256" key="1">
    <source>
        <dbReference type="SAM" id="Phobius"/>
    </source>
</evidence>
<name>A0AAU9JW09_9CILI</name>
<keyword evidence="3" id="KW-1185">Reference proteome</keyword>
<comment type="caution">
    <text evidence="2">The sequence shown here is derived from an EMBL/GenBank/DDBJ whole genome shotgun (WGS) entry which is preliminary data.</text>
</comment>
<dbReference type="Proteomes" id="UP001162131">
    <property type="component" value="Unassembled WGS sequence"/>
</dbReference>
<evidence type="ECO:0008006" key="4">
    <source>
        <dbReference type="Google" id="ProtNLM"/>
    </source>
</evidence>
<protein>
    <recommendedName>
        <fullName evidence="4">Secreted protein</fullName>
    </recommendedName>
</protein>
<sequence length="84" mass="9938">MLAYFYIGLQLIVDIMILKLLLLILYNCQCTQGYNLLFSGEYQIWIASWSQCINKIYINVLFPNPLFIVISITFRERVKLILQD</sequence>